<dbReference type="Proteomes" id="UP000807306">
    <property type="component" value="Unassembled WGS sequence"/>
</dbReference>
<evidence type="ECO:0000313" key="3">
    <source>
        <dbReference type="Proteomes" id="UP000807306"/>
    </source>
</evidence>
<feature type="transmembrane region" description="Helical" evidence="1">
    <location>
        <begin position="131"/>
        <end position="151"/>
    </location>
</feature>
<feature type="transmembrane region" description="Helical" evidence="1">
    <location>
        <begin position="45"/>
        <end position="63"/>
    </location>
</feature>
<dbReference type="EMBL" id="MU157853">
    <property type="protein sequence ID" value="KAF9528393.1"/>
    <property type="molecule type" value="Genomic_DNA"/>
</dbReference>
<feature type="transmembrane region" description="Helical" evidence="1">
    <location>
        <begin position="7"/>
        <end position="25"/>
    </location>
</feature>
<name>A0A9P6JQ13_9AGAR</name>
<proteinExistence type="predicted"/>
<protein>
    <submittedName>
        <fullName evidence="2">Uncharacterized protein</fullName>
    </submittedName>
</protein>
<organism evidence="2 3">
    <name type="scientific">Crepidotus variabilis</name>
    <dbReference type="NCBI Taxonomy" id="179855"/>
    <lineage>
        <taxon>Eukaryota</taxon>
        <taxon>Fungi</taxon>
        <taxon>Dikarya</taxon>
        <taxon>Basidiomycota</taxon>
        <taxon>Agaricomycotina</taxon>
        <taxon>Agaricomycetes</taxon>
        <taxon>Agaricomycetidae</taxon>
        <taxon>Agaricales</taxon>
        <taxon>Agaricineae</taxon>
        <taxon>Crepidotaceae</taxon>
        <taxon>Crepidotus</taxon>
    </lineage>
</organism>
<evidence type="ECO:0000256" key="1">
    <source>
        <dbReference type="SAM" id="Phobius"/>
    </source>
</evidence>
<evidence type="ECO:0000313" key="2">
    <source>
        <dbReference type="EMBL" id="KAF9528393.1"/>
    </source>
</evidence>
<reference evidence="2" key="1">
    <citation type="submission" date="2020-11" db="EMBL/GenBank/DDBJ databases">
        <authorList>
            <consortium name="DOE Joint Genome Institute"/>
            <person name="Ahrendt S."/>
            <person name="Riley R."/>
            <person name="Andreopoulos W."/>
            <person name="Labutti K."/>
            <person name="Pangilinan J."/>
            <person name="Ruiz-Duenas F.J."/>
            <person name="Barrasa J.M."/>
            <person name="Sanchez-Garcia M."/>
            <person name="Camarero S."/>
            <person name="Miyauchi S."/>
            <person name="Serrano A."/>
            <person name="Linde D."/>
            <person name="Babiker R."/>
            <person name="Drula E."/>
            <person name="Ayuso-Fernandez I."/>
            <person name="Pacheco R."/>
            <person name="Padilla G."/>
            <person name="Ferreira P."/>
            <person name="Barriuso J."/>
            <person name="Kellner H."/>
            <person name="Castanera R."/>
            <person name="Alfaro M."/>
            <person name="Ramirez L."/>
            <person name="Pisabarro A.G."/>
            <person name="Kuo A."/>
            <person name="Tritt A."/>
            <person name="Lipzen A."/>
            <person name="He G."/>
            <person name="Yan M."/>
            <person name="Ng V."/>
            <person name="Cullen D."/>
            <person name="Martin F."/>
            <person name="Rosso M.-N."/>
            <person name="Henrissat B."/>
            <person name="Hibbett D."/>
            <person name="Martinez A.T."/>
            <person name="Grigoriev I.V."/>
        </authorList>
    </citation>
    <scope>NUCLEOTIDE SEQUENCE</scope>
    <source>
        <strain evidence="2">CBS 506.95</strain>
    </source>
</reference>
<comment type="caution">
    <text evidence="2">The sequence shown here is derived from an EMBL/GenBank/DDBJ whole genome shotgun (WGS) entry which is preliminary data.</text>
</comment>
<keyword evidence="1" id="KW-0472">Membrane</keyword>
<keyword evidence="1" id="KW-0812">Transmembrane</keyword>
<keyword evidence="3" id="KW-1185">Reference proteome</keyword>
<dbReference type="AlphaFoldDB" id="A0A9P6JQ13"/>
<keyword evidence="1" id="KW-1133">Transmembrane helix</keyword>
<accession>A0A9P6JQ13</accession>
<gene>
    <name evidence="2" type="ORF">CPB83DRAFT_835875</name>
</gene>
<sequence>MNVSSQIFIKVIMLLAGIYGLYWGLPLRFGLCEFSHETFKYQPGYSNIRLFTTLSAHWVLIILHQRIIKAKFAMGKGCVIEEVGHCLIFDTVVLVLNAWKIGKEARRPIYTSSSGTRRTLTLTQIVYAQRLIYFVFALFLLVNEALISIIASRAVRALLNLSSTVPG</sequence>